<sequence>MAAEGTGYRQILPLLVAAAAVAGGGIGLKKHYEEEQQQLAGIDENAETEKMTPSAFLEAECSIPLPSSSRKVDKVLTQSRLRTSHFTICCFSPENLMPASFGIRVMLESR</sequence>
<dbReference type="AlphaFoldDB" id="A0AAD3STM7"/>
<reference evidence="1" key="1">
    <citation type="submission" date="2023-05" db="EMBL/GenBank/DDBJ databases">
        <title>Nepenthes gracilis genome sequencing.</title>
        <authorList>
            <person name="Fukushima K."/>
        </authorList>
    </citation>
    <scope>NUCLEOTIDE SEQUENCE</scope>
    <source>
        <strain evidence="1">SING2019-196</strain>
    </source>
</reference>
<dbReference type="EMBL" id="BSYO01000017">
    <property type="protein sequence ID" value="GMH16780.1"/>
    <property type="molecule type" value="Genomic_DNA"/>
</dbReference>
<evidence type="ECO:0000313" key="1">
    <source>
        <dbReference type="EMBL" id="GMH16780.1"/>
    </source>
</evidence>
<organism evidence="1 2">
    <name type="scientific">Nepenthes gracilis</name>
    <name type="common">Slender pitcher plant</name>
    <dbReference type="NCBI Taxonomy" id="150966"/>
    <lineage>
        <taxon>Eukaryota</taxon>
        <taxon>Viridiplantae</taxon>
        <taxon>Streptophyta</taxon>
        <taxon>Embryophyta</taxon>
        <taxon>Tracheophyta</taxon>
        <taxon>Spermatophyta</taxon>
        <taxon>Magnoliopsida</taxon>
        <taxon>eudicotyledons</taxon>
        <taxon>Gunneridae</taxon>
        <taxon>Pentapetalae</taxon>
        <taxon>Caryophyllales</taxon>
        <taxon>Nepenthaceae</taxon>
        <taxon>Nepenthes</taxon>
    </lineage>
</organism>
<protein>
    <submittedName>
        <fullName evidence="1">Uncharacterized protein</fullName>
    </submittedName>
</protein>
<name>A0AAD3STM7_NEPGR</name>
<comment type="caution">
    <text evidence="1">The sequence shown here is derived from an EMBL/GenBank/DDBJ whole genome shotgun (WGS) entry which is preliminary data.</text>
</comment>
<gene>
    <name evidence="1" type="ORF">Nepgr_018621</name>
</gene>
<dbReference type="Proteomes" id="UP001279734">
    <property type="component" value="Unassembled WGS sequence"/>
</dbReference>
<keyword evidence="2" id="KW-1185">Reference proteome</keyword>
<proteinExistence type="predicted"/>
<accession>A0AAD3STM7</accession>
<evidence type="ECO:0000313" key="2">
    <source>
        <dbReference type="Proteomes" id="UP001279734"/>
    </source>
</evidence>